<keyword evidence="2" id="KW-1185">Reference proteome</keyword>
<organism evidence="1 2">
    <name type="scientific">Streptomyces albospinus</name>
    <dbReference type="NCBI Taxonomy" id="285515"/>
    <lineage>
        <taxon>Bacteria</taxon>
        <taxon>Bacillati</taxon>
        <taxon>Actinomycetota</taxon>
        <taxon>Actinomycetes</taxon>
        <taxon>Kitasatosporales</taxon>
        <taxon>Streptomycetaceae</taxon>
        <taxon>Streptomyces</taxon>
    </lineage>
</organism>
<evidence type="ECO:0000313" key="2">
    <source>
        <dbReference type="Proteomes" id="UP000654471"/>
    </source>
</evidence>
<comment type="caution">
    <text evidence="1">The sequence shown here is derived from an EMBL/GenBank/DDBJ whole genome shotgun (WGS) entry which is preliminary data.</text>
</comment>
<protein>
    <submittedName>
        <fullName evidence="1">Uncharacterized protein</fullName>
    </submittedName>
</protein>
<proteinExistence type="predicted"/>
<accession>A0ABQ2VC51</accession>
<gene>
    <name evidence="1" type="ORF">GCM10010211_51810</name>
</gene>
<dbReference type="EMBL" id="BMRP01000019">
    <property type="protein sequence ID" value="GGU79426.1"/>
    <property type="molecule type" value="Genomic_DNA"/>
</dbReference>
<name>A0ABQ2VC51_9ACTN</name>
<evidence type="ECO:0000313" key="1">
    <source>
        <dbReference type="EMBL" id="GGU79426.1"/>
    </source>
</evidence>
<dbReference type="Proteomes" id="UP000654471">
    <property type="component" value="Unassembled WGS sequence"/>
</dbReference>
<sequence>MIGEPGADLAGAVRKVAVQDEVHLAVEVACEPDEEAAHHAGTFPQLPGMLQVTGPVTQHGLPDRLLLDRSENLMFTDAPATRLGHKRRTASCQPRHPPVVHGLERDLEQHRDIPVAPARHQRGNTPHPKGLLRRRRQLPRIPHQFTHAEINDPENLPATGNRNHRSTAINLVRQK</sequence>
<reference evidence="2" key="1">
    <citation type="journal article" date="2019" name="Int. J. Syst. Evol. Microbiol.">
        <title>The Global Catalogue of Microorganisms (GCM) 10K type strain sequencing project: providing services to taxonomists for standard genome sequencing and annotation.</title>
        <authorList>
            <consortium name="The Broad Institute Genomics Platform"/>
            <consortium name="The Broad Institute Genome Sequencing Center for Infectious Disease"/>
            <person name="Wu L."/>
            <person name="Ma J."/>
        </authorList>
    </citation>
    <scope>NUCLEOTIDE SEQUENCE [LARGE SCALE GENOMIC DNA]</scope>
    <source>
        <strain evidence="2">JCM 3399</strain>
    </source>
</reference>